<reference evidence="1 2" key="1">
    <citation type="submission" date="2019-10" db="EMBL/GenBank/DDBJ databases">
        <authorList>
            <person name="Garlena R.A."/>
            <person name="Russell D.A."/>
            <person name="Pope W.H."/>
            <person name="Jacobs-Sera D."/>
            <person name="Hatfull G.F."/>
        </authorList>
    </citation>
    <scope>NUCLEOTIDE SEQUENCE [LARGE SCALE GENOMIC DNA]</scope>
</reference>
<dbReference type="EMBL" id="MN585993">
    <property type="protein sequence ID" value="QGJ90112.1"/>
    <property type="molecule type" value="Genomic_DNA"/>
</dbReference>
<evidence type="ECO:0000313" key="2">
    <source>
        <dbReference type="Proteomes" id="UP000423609"/>
    </source>
</evidence>
<protein>
    <recommendedName>
        <fullName evidence="3">Tail assembly chaperone</fullName>
    </recommendedName>
</protein>
<gene>
    <name evidence="1" type="primary">74</name>
    <name evidence="1" type="ORF">PBI_INDLULAMITHI_74</name>
</gene>
<name>A0A649VDT2_9CAUD</name>
<dbReference type="KEGG" id="vg:55624511"/>
<dbReference type="RefSeq" id="YP_009853825.1">
    <property type="nucleotide sequence ID" value="NC_048824.1"/>
</dbReference>
<accession>A0A649VDT2</accession>
<evidence type="ECO:0000313" key="1">
    <source>
        <dbReference type="EMBL" id="QGJ90112.1"/>
    </source>
</evidence>
<keyword evidence="2" id="KW-1185">Reference proteome</keyword>
<dbReference type="GeneID" id="55624511"/>
<organism evidence="1 2">
    <name type="scientific">Mycobacterium phage Indlulamithi</name>
    <dbReference type="NCBI Taxonomy" id="2656582"/>
    <lineage>
        <taxon>Viruses</taxon>
        <taxon>Duplodnaviria</taxon>
        <taxon>Heunggongvirae</taxon>
        <taxon>Uroviricota</taxon>
        <taxon>Caudoviricetes</taxon>
        <taxon>Indlulamithivirus</taxon>
        <taxon>Indlulamithivirus indlulamithi</taxon>
    </lineage>
</organism>
<evidence type="ECO:0008006" key="3">
    <source>
        <dbReference type="Google" id="ProtNLM"/>
    </source>
</evidence>
<proteinExistence type="predicted"/>
<sequence length="143" mass="15229">MKVFGISGAEAEGILANGGSMEDVIAAAIRGGEVTGEEAEKVTEAIGYSKKSKGSKSAVEAEKAMIIELLVVAFKHAYVRTTKVFGIQGNPDIVRGMLAHSLASDEGLPDDKLKPMYDELLPKVFEALGMQFNPYSDIGLNTH</sequence>
<dbReference type="Proteomes" id="UP000423609">
    <property type="component" value="Segment"/>
</dbReference>